<evidence type="ECO:0000259" key="7">
    <source>
        <dbReference type="Pfam" id="PF01850"/>
    </source>
</evidence>
<dbReference type="STRING" id="648782.SAMN04488554_3297"/>
<dbReference type="Pfam" id="PF01850">
    <property type="entry name" value="PIN"/>
    <property type="match status" value="1"/>
</dbReference>
<evidence type="ECO:0000313" key="8">
    <source>
        <dbReference type="EMBL" id="SEE87106.1"/>
    </source>
</evidence>
<keyword evidence="5 6" id="KW-0460">Magnesium</keyword>
<dbReference type="GO" id="GO:0090729">
    <property type="term" value="F:toxin activity"/>
    <property type="evidence" value="ECO:0007669"/>
    <property type="project" value="UniProtKB-KW"/>
</dbReference>
<evidence type="ECO:0000256" key="3">
    <source>
        <dbReference type="ARBA" id="ARBA00022723"/>
    </source>
</evidence>
<dbReference type="RefSeq" id="WP_089774112.1">
    <property type="nucleotide sequence ID" value="NZ_FNTX01000002.1"/>
</dbReference>
<feature type="binding site" evidence="6">
    <location>
        <position position="108"/>
    </location>
    <ligand>
        <name>Mg(2+)</name>
        <dbReference type="ChEBI" id="CHEBI:18420"/>
    </ligand>
</feature>
<dbReference type="NCBIfam" id="TIGR00028">
    <property type="entry name" value="Mtu_PIN_fam"/>
    <property type="match status" value="1"/>
</dbReference>
<dbReference type="Proteomes" id="UP000199220">
    <property type="component" value="Unassembled WGS sequence"/>
</dbReference>
<comment type="similarity">
    <text evidence="6">Belongs to the PINc/VapC protein family.</text>
</comment>
<gene>
    <name evidence="6" type="primary">vapC</name>
    <name evidence="8" type="ORF">SAMN04488554_3297</name>
</gene>
<dbReference type="InterPro" id="IPR002716">
    <property type="entry name" value="PIN_dom"/>
</dbReference>
<evidence type="ECO:0000256" key="6">
    <source>
        <dbReference type="HAMAP-Rule" id="MF_00265"/>
    </source>
</evidence>
<evidence type="ECO:0000313" key="9">
    <source>
        <dbReference type="Proteomes" id="UP000199220"/>
    </source>
</evidence>
<dbReference type="InterPro" id="IPR029060">
    <property type="entry name" value="PIN-like_dom_sf"/>
</dbReference>
<evidence type="ECO:0000256" key="4">
    <source>
        <dbReference type="ARBA" id="ARBA00022801"/>
    </source>
</evidence>
<keyword evidence="9" id="KW-1185">Reference proteome</keyword>
<dbReference type="OrthoDB" id="556169at2"/>
<keyword evidence="1 6" id="KW-1277">Toxin-antitoxin system</keyword>
<keyword evidence="6" id="KW-0800">Toxin</keyword>
<sequence length="144" mass="16101">MIAVDTNLLVYAHRLDSAHHERSREALEGLVRSRRRWVVPWPCVHEFLAIVTHPRIYRPATPPREALGAVEDLRTLPGVLLLGETSEYPEVLTRLLSAAQVVGPKVHDARIAAICLAHGVDTLWTADRDFSYFPELSTHNPLAG</sequence>
<dbReference type="GO" id="GO:0016788">
    <property type="term" value="F:hydrolase activity, acting on ester bonds"/>
    <property type="evidence" value="ECO:0007669"/>
    <property type="project" value="InterPro"/>
</dbReference>
<feature type="domain" description="PIN" evidence="7">
    <location>
        <begin position="2"/>
        <end position="133"/>
    </location>
</feature>
<dbReference type="GO" id="GO:0045926">
    <property type="term" value="P:negative regulation of growth"/>
    <property type="evidence" value="ECO:0007669"/>
    <property type="project" value="UniProtKB-ARBA"/>
</dbReference>
<dbReference type="GO" id="GO:0000287">
    <property type="term" value="F:magnesium ion binding"/>
    <property type="evidence" value="ECO:0007669"/>
    <property type="project" value="UniProtKB-UniRule"/>
</dbReference>
<dbReference type="SUPFAM" id="SSF88723">
    <property type="entry name" value="PIN domain-like"/>
    <property type="match status" value="1"/>
</dbReference>
<keyword evidence="2 6" id="KW-0540">Nuclease</keyword>
<organism evidence="8 9">
    <name type="scientific">Ruania alba</name>
    <dbReference type="NCBI Taxonomy" id="648782"/>
    <lineage>
        <taxon>Bacteria</taxon>
        <taxon>Bacillati</taxon>
        <taxon>Actinomycetota</taxon>
        <taxon>Actinomycetes</taxon>
        <taxon>Micrococcales</taxon>
        <taxon>Ruaniaceae</taxon>
        <taxon>Ruania</taxon>
    </lineage>
</organism>
<dbReference type="GO" id="GO:0004540">
    <property type="term" value="F:RNA nuclease activity"/>
    <property type="evidence" value="ECO:0007669"/>
    <property type="project" value="InterPro"/>
</dbReference>
<evidence type="ECO:0000256" key="5">
    <source>
        <dbReference type="ARBA" id="ARBA00022842"/>
    </source>
</evidence>
<comment type="cofactor">
    <cofactor evidence="6">
        <name>Mg(2+)</name>
        <dbReference type="ChEBI" id="CHEBI:18420"/>
    </cofactor>
</comment>
<keyword evidence="3 6" id="KW-0479">Metal-binding</keyword>
<feature type="binding site" evidence="6">
    <location>
        <position position="5"/>
    </location>
    <ligand>
        <name>Mg(2+)</name>
        <dbReference type="ChEBI" id="CHEBI:18420"/>
    </ligand>
</feature>
<evidence type="ECO:0000256" key="2">
    <source>
        <dbReference type="ARBA" id="ARBA00022722"/>
    </source>
</evidence>
<dbReference type="AlphaFoldDB" id="A0A1H5MCR3"/>
<reference evidence="9" key="1">
    <citation type="submission" date="2016-10" db="EMBL/GenBank/DDBJ databases">
        <authorList>
            <person name="Varghese N."/>
            <person name="Submissions S."/>
        </authorList>
    </citation>
    <scope>NUCLEOTIDE SEQUENCE [LARGE SCALE GENOMIC DNA]</scope>
    <source>
        <strain evidence="9">DSM 21368</strain>
    </source>
</reference>
<dbReference type="InterPro" id="IPR022907">
    <property type="entry name" value="VapC_family"/>
</dbReference>
<accession>A0A1H5MCR3</accession>
<dbReference type="InterPro" id="IPR006226">
    <property type="entry name" value="Mtu_PIN"/>
</dbReference>
<name>A0A1H5MCR3_9MICO</name>
<evidence type="ECO:0000256" key="1">
    <source>
        <dbReference type="ARBA" id="ARBA00022649"/>
    </source>
</evidence>
<dbReference type="EC" id="3.1.-.-" evidence="6"/>
<proteinExistence type="inferred from homology"/>
<dbReference type="Gene3D" id="3.40.50.1010">
    <property type="entry name" value="5'-nuclease"/>
    <property type="match status" value="1"/>
</dbReference>
<dbReference type="EMBL" id="FNTX01000002">
    <property type="protein sequence ID" value="SEE87106.1"/>
    <property type="molecule type" value="Genomic_DNA"/>
</dbReference>
<dbReference type="HAMAP" id="MF_00265">
    <property type="entry name" value="VapC_Nob1"/>
    <property type="match status" value="1"/>
</dbReference>
<keyword evidence="4 6" id="KW-0378">Hydrolase</keyword>
<comment type="function">
    <text evidence="6">Toxic component of a toxin-antitoxin (TA) system. An RNase.</text>
</comment>
<protein>
    <recommendedName>
        <fullName evidence="6">Ribonuclease VapC</fullName>
        <shortName evidence="6">RNase VapC</shortName>
        <ecNumber evidence="6">3.1.-.-</ecNumber>
    </recommendedName>
    <alternativeName>
        <fullName evidence="6">Toxin VapC</fullName>
    </alternativeName>
</protein>